<feature type="region of interest" description="Disordered" evidence="4">
    <location>
        <begin position="25"/>
        <end position="47"/>
    </location>
</feature>
<evidence type="ECO:0000256" key="4">
    <source>
        <dbReference type="SAM" id="MobiDB-lite"/>
    </source>
</evidence>
<dbReference type="Gene3D" id="2.60.40.790">
    <property type="match status" value="1"/>
</dbReference>
<dbReference type="Pfam" id="PF00011">
    <property type="entry name" value="HSP20"/>
    <property type="match status" value="1"/>
</dbReference>
<dbReference type="PANTHER" id="PTHR46733">
    <property type="entry name" value="26.5 KDA HEAT SHOCK PROTEIN, MITOCHONDRIAL"/>
    <property type="match status" value="1"/>
</dbReference>
<dbReference type="CDD" id="cd06464">
    <property type="entry name" value="ACD_sHsps-like"/>
    <property type="match status" value="1"/>
</dbReference>
<comment type="similarity">
    <text evidence="2 3">Belongs to the small heat shock protein (HSP20) family.</text>
</comment>
<protein>
    <recommendedName>
        <fullName evidence="5">SHSP domain-containing protein</fullName>
    </recommendedName>
</protein>
<proteinExistence type="inferred from homology"/>
<dbReference type="InterPro" id="IPR008978">
    <property type="entry name" value="HSP20-like_chaperone"/>
</dbReference>
<dbReference type="AlphaFoldDB" id="A0A6V7QQ89"/>
<reference evidence="6" key="1">
    <citation type="submission" date="2020-07" db="EMBL/GenBank/DDBJ databases">
        <authorList>
            <person name="Lin J."/>
        </authorList>
    </citation>
    <scope>NUCLEOTIDE SEQUENCE</scope>
</reference>
<name>A0A6V7QQ89_ANACO</name>
<evidence type="ECO:0000313" key="6">
    <source>
        <dbReference type="EMBL" id="CAD1845168.1"/>
    </source>
</evidence>
<feature type="compositionally biased region" description="Basic and acidic residues" evidence="4">
    <location>
        <begin position="25"/>
        <end position="36"/>
    </location>
</feature>
<dbReference type="EMBL" id="CAJEUB010000001">
    <property type="protein sequence ID" value="CAD1845168.1"/>
    <property type="molecule type" value="Genomic_DNA"/>
</dbReference>
<keyword evidence="1" id="KW-0346">Stress response</keyword>
<dbReference type="GO" id="GO:0009408">
    <property type="term" value="P:response to heat"/>
    <property type="evidence" value="ECO:0007669"/>
    <property type="project" value="InterPro"/>
</dbReference>
<feature type="domain" description="SHSP" evidence="5">
    <location>
        <begin position="133"/>
        <end position="249"/>
    </location>
</feature>
<evidence type="ECO:0000256" key="1">
    <source>
        <dbReference type="ARBA" id="ARBA00023016"/>
    </source>
</evidence>
<dbReference type="PANTHER" id="PTHR46733:SF3">
    <property type="entry name" value="26.5 KDA HEAT SHOCK PROTEIN, MITOCHONDRIAL"/>
    <property type="match status" value="1"/>
</dbReference>
<gene>
    <name evidence="6" type="ORF">CB5_LOCUS28379</name>
</gene>
<accession>A0A6V7QQ89</accession>
<evidence type="ECO:0000259" key="5">
    <source>
        <dbReference type="PROSITE" id="PS01031"/>
    </source>
</evidence>
<dbReference type="SUPFAM" id="SSF49764">
    <property type="entry name" value="HSP20-like chaperones"/>
    <property type="match status" value="1"/>
</dbReference>
<sequence>MPEEWCPTAWAPLAGLLERVRCGGRRSNDGPLDLRPRSSSAAAAGGNGGVLPWNCSSSSSFSSGAATQADDAASKVPAAAAAAAAEKREVATSSRRGRRGRSWRSPWDLVPFRLNTDGLGNALMQVSENLNRVLENWMPSRLLGRMKEDDSCYKLRFEVPGLSKDDIRITVEDGMLVVTGERKEEEALDEDEDHGGWYSQRYGFYNTSLLLPDDAEVAHIKAEVKNGVLYVTIPRSAERRRNVTEVKIQ</sequence>
<dbReference type="InterPro" id="IPR002068">
    <property type="entry name" value="A-crystallin/Hsp20_dom"/>
</dbReference>
<dbReference type="InterPro" id="IPR044587">
    <property type="entry name" value="HSP21-like"/>
</dbReference>
<evidence type="ECO:0000256" key="3">
    <source>
        <dbReference type="RuleBase" id="RU003616"/>
    </source>
</evidence>
<evidence type="ECO:0000256" key="2">
    <source>
        <dbReference type="PROSITE-ProRule" id="PRU00285"/>
    </source>
</evidence>
<organism evidence="6">
    <name type="scientific">Ananas comosus var. bracteatus</name>
    <name type="common">red pineapple</name>
    <dbReference type="NCBI Taxonomy" id="296719"/>
    <lineage>
        <taxon>Eukaryota</taxon>
        <taxon>Viridiplantae</taxon>
        <taxon>Streptophyta</taxon>
        <taxon>Embryophyta</taxon>
        <taxon>Tracheophyta</taxon>
        <taxon>Spermatophyta</taxon>
        <taxon>Magnoliopsida</taxon>
        <taxon>Liliopsida</taxon>
        <taxon>Poales</taxon>
        <taxon>Bromeliaceae</taxon>
        <taxon>Bromelioideae</taxon>
        <taxon>Ananas</taxon>
    </lineage>
</organism>
<dbReference type="PROSITE" id="PS01031">
    <property type="entry name" value="SHSP"/>
    <property type="match status" value="1"/>
</dbReference>